<dbReference type="PANTHER" id="PTHR12840">
    <property type="entry name" value="NADH-UBIQUINONE OXIDOREDUCTASE ASHI SUBUNIT"/>
    <property type="match status" value="1"/>
</dbReference>
<keyword evidence="3" id="KW-1185">Reference proteome</keyword>
<gene>
    <name evidence="2" type="ORF">CTAM01_13551</name>
</gene>
<dbReference type="EMBL" id="MLFU01000098">
    <property type="protein sequence ID" value="KAK1482753.1"/>
    <property type="molecule type" value="Genomic_DNA"/>
</dbReference>
<dbReference type="InterPro" id="IPR008699">
    <property type="entry name" value="NDUFB8"/>
</dbReference>
<dbReference type="PANTHER" id="PTHR12840:SF1">
    <property type="entry name" value="NADH DEHYDROGENASE [UBIQUINONE] 1 BETA SUBCOMPLEX SUBUNIT 8, MITOCHONDRIAL"/>
    <property type="match status" value="1"/>
</dbReference>
<organism evidence="2 3">
    <name type="scientific">Colletotrichum tamarilloi</name>
    <dbReference type="NCBI Taxonomy" id="1209934"/>
    <lineage>
        <taxon>Eukaryota</taxon>
        <taxon>Fungi</taxon>
        <taxon>Dikarya</taxon>
        <taxon>Ascomycota</taxon>
        <taxon>Pezizomycotina</taxon>
        <taxon>Sordariomycetes</taxon>
        <taxon>Hypocreomycetidae</taxon>
        <taxon>Glomerellales</taxon>
        <taxon>Glomerellaceae</taxon>
        <taxon>Colletotrichum</taxon>
        <taxon>Colletotrichum acutatum species complex</taxon>
    </lineage>
</organism>
<comment type="caution">
    <text evidence="2">The sequence shown here is derived from an EMBL/GenBank/DDBJ whole genome shotgun (WGS) entry which is preliminary data.</text>
</comment>
<dbReference type="RefSeq" id="XP_060375894.1">
    <property type="nucleotide sequence ID" value="XM_060529554.1"/>
</dbReference>
<dbReference type="Proteomes" id="UP001227543">
    <property type="component" value="Unassembled WGS sequence"/>
</dbReference>
<accession>A0ABQ9QS56</accession>
<feature type="region of interest" description="Disordered" evidence="1">
    <location>
        <begin position="653"/>
        <end position="674"/>
    </location>
</feature>
<feature type="compositionally biased region" description="Basic residues" evidence="1">
    <location>
        <begin position="664"/>
        <end position="674"/>
    </location>
</feature>
<reference evidence="2 3" key="1">
    <citation type="submission" date="2016-10" db="EMBL/GenBank/DDBJ databases">
        <title>The genome sequence of Colletotrichum fioriniae PJ7.</title>
        <authorList>
            <person name="Baroncelli R."/>
        </authorList>
    </citation>
    <scope>NUCLEOTIDE SEQUENCE [LARGE SCALE GENOMIC DNA]</scope>
    <source>
        <strain evidence="2 3">Tom-12</strain>
    </source>
</reference>
<evidence type="ECO:0000313" key="3">
    <source>
        <dbReference type="Proteomes" id="UP001227543"/>
    </source>
</evidence>
<dbReference type="Pfam" id="PF05821">
    <property type="entry name" value="NDUF_B8"/>
    <property type="match status" value="1"/>
</dbReference>
<sequence>MLSQRFARASTVRGAVQAARRTPIVQQRTFFPPQFNDRKVLEEKYPEYPTLSDAEDPNMNGGYINPPFIKRQFRDPHGDWWDKQERRNFGEPVHEDHDLLGMFSPFEYTWTTTGKGLAQIGAFIVVFLGVCGVVKASYPDKASYPREFPDGLERELGGASALRAEWDADATALPPRMARTQDTVGGFDMRYDNWDVLLFPSSGSVPLKEFKTDCSVIPDLASSPGSFGLPVVHGFVPSLPRNMPLTVSIFSWTIPSISNPNQNAKIVVFAARVYIDGELVAEDVFDQGRRTPLPISQSLKPNKHGDRDLIRFPAFNEKYLREYSWNPAASLGRIQVIVTEAVQRDPTTLSLDHIKNIAAFSFCHAPLETLEEAAIAWPNRRMWESATPAHDFPSAVYPTGHDLSSQQWPTRPVRDQPQQPLSSTPALTTLPVFQIEASPSDPLRSTGDSVQRAIEGSHGCAIRRNPSRTGVLSASVSAAHPSLMLQDTTNLIGHNPGPLNPVHWDYPVGEALYGDLNPSSFSTQSQQIRGEAPLSSLEASDSTTDKFVSSVHDARSQAAPAAKWSMSVLGLPVSHGNGPQPRRELYAPIPATEVKSRKECQPQHNISKPLASRFPESTSDPELLKRVKGRALSTLNTPQARFMLIDPANTARRAPSLGTLGTPSKKRSSAAKSIRRSVSFGPVVRDIEIERPQPGIKPSQCKRDFTPLGVVDVVAQSDQGHSSPIL</sequence>
<name>A0ABQ9QS56_9PEZI</name>
<feature type="region of interest" description="Disordered" evidence="1">
    <location>
        <begin position="596"/>
        <end position="621"/>
    </location>
</feature>
<feature type="compositionally biased region" description="Polar residues" evidence="1">
    <location>
        <begin position="517"/>
        <end position="528"/>
    </location>
</feature>
<feature type="region of interest" description="Disordered" evidence="1">
    <location>
        <begin position="400"/>
        <end position="424"/>
    </location>
</feature>
<feature type="region of interest" description="Disordered" evidence="1">
    <location>
        <begin position="517"/>
        <end position="541"/>
    </location>
</feature>
<evidence type="ECO:0000313" key="2">
    <source>
        <dbReference type="EMBL" id="KAK1482753.1"/>
    </source>
</evidence>
<protein>
    <submittedName>
        <fullName evidence="2">NADH:ubiquinone oxidoreductase 20.1kD subunit</fullName>
    </submittedName>
</protein>
<dbReference type="GeneID" id="85413792"/>
<proteinExistence type="predicted"/>
<evidence type="ECO:0000256" key="1">
    <source>
        <dbReference type="SAM" id="MobiDB-lite"/>
    </source>
</evidence>